<comment type="subcellular location">
    <subcellularLocation>
        <location evidence="1">Membrane</location>
        <topology evidence="1">Multi-pass membrane protein</topology>
    </subcellularLocation>
</comment>
<accession>A0A6G1S8N4</accession>
<feature type="transmembrane region" description="Helical" evidence="6">
    <location>
        <begin position="63"/>
        <end position="84"/>
    </location>
</feature>
<dbReference type="SUPFAM" id="SSF103473">
    <property type="entry name" value="MFS general substrate transporter"/>
    <property type="match status" value="1"/>
</dbReference>
<feature type="transmembrane region" description="Helical" evidence="6">
    <location>
        <begin position="29"/>
        <end position="51"/>
    </location>
</feature>
<dbReference type="Gene3D" id="1.20.1250.20">
    <property type="entry name" value="MFS general substrate transporter like domains"/>
    <property type="match status" value="1"/>
</dbReference>
<dbReference type="GO" id="GO:0016020">
    <property type="term" value="C:membrane"/>
    <property type="evidence" value="ECO:0007669"/>
    <property type="project" value="UniProtKB-SubCell"/>
</dbReference>
<feature type="transmembrane region" description="Helical" evidence="6">
    <location>
        <begin position="325"/>
        <end position="347"/>
    </location>
</feature>
<name>A0A6G1S8N4_9ACAR</name>
<proteinExistence type="predicted"/>
<dbReference type="PANTHER" id="PTHR23504:SF1">
    <property type="entry name" value="GH21943P-RELATED"/>
    <property type="match status" value="1"/>
</dbReference>
<keyword evidence="3 6" id="KW-0812">Transmembrane</keyword>
<evidence type="ECO:0000256" key="5">
    <source>
        <dbReference type="ARBA" id="ARBA00023136"/>
    </source>
</evidence>
<dbReference type="InterPro" id="IPR001958">
    <property type="entry name" value="Tet-R_TetA/multi-R_MdtG-like"/>
</dbReference>
<evidence type="ECO:0000256" key="3">
    <source>
        <dbReference type="ARBA" id="ARBA00022692"/>
    </source>
</evidence>
<dbReference type="PRINTS" id="PR01035">
    <property type="entry name" value="TCRTETA"/>
</dbReference>
<feature type="transmembrane region" description="Helical" evidence="6">
    <location>
        <begin position="359"/>
        <end position="382"/>
    </location>
</feature>
<dbReference type="AlphaFoldDB" id="A0A6G1S8N4"/>
<organism evidence="8">
    <name type="scientific">Aceria tosichella</name>
    <name type="common">wheat curl mite</name>
    <dbReference type="NCBI Taxonomy" id="561515"/>
    <lineage>
        <taxon>Eukaryota</taxon>
        <taxon>Metazoa</taxon>
        <taxon>Ecdysozoa</taxon>
        <taxon>Arthropoda</taxon>
        <taxon>Chelicerata</taxon>
        <taxon>Arachnida</taxon>
        <taxon>Acari</taxon>
        <taxon>Acariformes</taxon>
        <taxon>Trombidiformes</taxon>
        <taxon>Prostigmata</taxon>
        <taxon>Eupodina</taxon>
        <taxon>Eriophyoidea</taxon>
        <taxon>Eriophyidae</taxon>
        <taxon>Eriophyinae</taxon>
        <taxon>Aceriini</taxon>
        <taxon>Aceria</taxon>
    </lineage>
</organism>
<dbReference type="PANTHER" id="PTHR23504">
    <property type="entry name" value="MAJOR FACILITATOR SUPERFAMILY DOMAIN-CONTAINING PROTEIN 10"/>
    <property type="match status" value="1"/>
</dbReference>
<gene>
    <name evidence="8" type="primary">Hiat1</name>
    <name evidence="8" type="ORF">g.8029</name>
</gene>
<feature type="domain" description="Major facilitator superfamily (MFS) profile" evidence="7">
    <location>
        <begin position="28"/>
        <end position="476"/>
    </location>
</feature>
<dbReference type="InterPro" id="IPR005829">
    <property type="entry name" value="Sugar_transporter_CS"/>
</dbReference>
<protein>
    <submittedName>
        <fullName evidence="8">Hippocampus abundant transcript 1 protein</fullName>
    </submittedName>
</protein>
<feature type="transmembrane region" description="Helical" evidence="6">
    <location>
        <begin position="151"/>
        <end position="169"/>
    </location>
</feature>
<dbReference type="InterPro" id="IPR020846">
    <property type="entry name" value="MFS_dom"/>
</dbReference>
<feature type="transmembrane region" description="Helical" evidence="6">
    <location>
        <begin position="301"/>
        <end position="319"/>
    </location>
</feature>
<keyword evidence="2" id="KW-0813">Transport</keyword>
<keyword evidence="5 6" id="KW-0472">Membrane</keyword>
<dbReference type="PROSITE" id="PS00216">
    <property type="entry name" value="SUGAR_TRANSPORT_1"/>
    <property type="match status" value="1"/>
</dbReference>
<dbReference type="Pfam" id="PF07690">
    <property type="entry name" value="MFS_1"/>
    <property type="match status" value="1"/>
</dbReference>
<evidence type="ECO:0000256" key="6">
    <source>
        <dbReference type="SAM" id="Phobius"/>
    </source>
</evidence>
<feature type="transmembrane region" description="Helical" evidence="6">
    <location>
        <begin position="119"/>
        <end position="139"/>
    </location>
</feature>
<dbReference type="InterPro" id="IPR036259">
    <property type="entry name" value="MFS_trans_sf"/>
</dbReference>
<evidence type="ECO:0000259" key="7">
    <source>
        <dbReference type="PROSITE" id="PS50850"/>
    </source>
</evidence>
<dbReference type="EMBL" id="GGYP01001541">
    <property type="protein sequence ID" value="MDE46312.1"/>
    <property type="molecule type" value="Transcribed_RNA"/>
</dbReference>
<feature type="transmembrane region" description="Helical" evidence="6">
    <location>
        <begin position="233"/>
        <end position="259"/>
    </location>
</feature>
<dbReference type="GO" id="GO:0022857">
    <property type="term" value="F:transmembrane transporter activity"/>
    <property type="evidence" value="ECO:0007669"/>
    <property type="project" value="InterPro"/>
</dbReference>
<evidence type="ECO:0000256" key="2">
    <source>
        <dbReference type="ARBA" id="ARBA00022448"/>
    </source>
</evidence>
<reference evidence="8" key="1">
    <citation type="submission" date="2018-10" db="EMBL/GenBank/DDBJ databases">
        <title>Transcriptome assembly of Aceria tosichella (Wheat curl mite) Type 2.</title>
        <authorList>
            <person name="Scully E.D."/>
            <person name="Geib S.M."/>
            <person name="Palmer N.A."/>
            <person name="Gupta A.K."/>
            <person name="Sarath G."/>
            <person name="Tatineni S."/>
        </authorList>
    </citation>
    <scope>NUCLEOTIDE SEQUENCE</scope>
    <source>
        <strain evidence="8">LincolnNE</strain>
    </source>
</reference>
<feature type="transmembrane region" description="Helical" evidence="6">
    <location>
        <begin position="181"/>
        <end position="201"/>
    </location>
</feature>
<dbReference type="InterPro" id="IPR011701">
    <property type="entry name" value="MFS"/>
</dbReference>
<evidence type="ECO:0000256" key="4">
    <source>
        <dbReference type="ARBA" id="ARBA00022989"/>
    </source>
</evidence>
<dbReference type="PROSITE" id="PS50850">
    <property type="entry name" value="MFS"/>
    <property type="match status" value="1"/>
</dbReference>
<keyword evidence="4 6" id="KW-1133">Transmembrane helix</keyword>
<feature type="transmembrane region" description="Helical" evidence="6">
    <location>
        <begin position="454"/>
        <end position="475"/>
    </location>
</feature>
<sequence length="532" mass="58528">MMARLEIRNSLHRFFAKIQMYKGFGRPKVLHALIVIFAEFFAWGLLTTPTITALKQTFPGQTLMINGLIWGIKGTLSFLMSPPIGYFSDVFGRKPFLLITVLFTCLPIPVMFISSWWFFVMIALSGLFSVTFSVVFAYVADLTTGPKRSSAYGQVSATFAASLIISPALGAYMSKVYGDNMVILLATVVAALDVLFILFIMPESLPEKLRSPQVSMWEQAAPLSTMRKIGRDFMIWTLCLTVFLSYLPEAGQYSCFFVYLKLIIGFTEEQVATLIAFVGILSVLAQTILMTYLIDKYGGKATILAGLLMQAAQLLLLGFFQRPWMMWICGIIASFSSITYPAISAYISSYADADKQGLVQGLITGVRSLCGGIGPAMFGLLFNIFDVDMYEEIKANPINPHTAQDILKPFIDSGTGPAVLDTQHQHAIDHIPQPLGVANPHTHANNSWIVGPPFLFGSILVILAAIAATFIPDTIMPYRRSPSNRSATPTTSYYRYTTVAAGSNFENGNIPTIVDPSTENGPNCELLEDLED</sequence>
<feature type="transmembrane region" description="Helical" evidence="6">
    <location>
        <begin position="271"/>
        <end position="294"/>
    </location>
</feature>
<evidence type="ECO:0000313" key="8">
    <source>
        <dbReference type="EMBL" id="MDE46312.1"/>
    </source>
</evidence>
<evidence type="ECO:0000256" key="1">
    <source>
        <dbReference type="ARBA" id="ARBA00004141"/>
    </source>
</evidence>
<feature type="transmembrane region" description="Helical" evidence="6">
    <location>
        <begin position="96"/>
        <end position="113"/>
    </location>
</feature>